<evidence type="ECO:0000256" key="4">
    <source>
        <dbReference type="PROSITE-ProRule" id="PRU00335"/>
    </source>
</evidence>
<dbReference type="SUPFAM" id="SSF48498">
    <property type="entry name" value="Tetracyclin repressor-like, C-terminal domain"/>
    <property type="match status" value="1"/>
</dbReference>
<proteinExistence type="predicted"/>
<evidence type="ECO:0000256" key="3">
    <source>
        <dbReference type="ARBA" id="ARBA00023163"/>
    </source>
</evidence>
<dbReference type="InterPro" id="IPR036271">
    <property type="entry name" value="Tet_transcr_reg_TetR-rel_C_sf"/>
</dbReference>
<feature type="DNA-binding region" description="H-T-H motif" evidence="4">
    <location>
        <begin position="39"/>
        <end position="58"/>
    </location>
</feature>
<gene>
    <name evidence="6" type="ORF">G3T36_15145</name>
</gene>
<keyword evidence="1" id="KW-0805">Transcription regulation</keyword>
<keyword evidence="3" id="KW-0804">Transcription</keyword>
<dbReference type="AlphaFoldDB" id="A0A6L9Y1Q3"/>
<dbReference type="Pfam" id="PF21597">
    <property type="entry name" value="TetR_C_43"/>
    <property type="match status" value="1"/>
</dbReference>
<dbReference type="SUPFAM" id="SSF46689">
    <property type="entry name" value="Homeodomain-like"/>
    <property type="match status" value="1"/>
</dbReference>
<dbReference type="InterPro" id="IPR001647">
    <property type="entry name" value="HTH_TetR"/>
</dbReference>
<accession>A0A6L9Y1Q3</accession>
<organism evidence="6 7">
    <name type="scientific">Leifsonia tongyongensis</name>
    <dbReference type="NCBI Taxonomy" id="1268043"/>
    <lineage>
        <taxon>Bacteria</taxon>
        <taxon>Bacillati</taxon>
        <taxon>Actinomycetota</taxon>
        <taxon>Actinomycetes</taxon>
        <taxon>Micrococcales</taxon>
        <taxon>Microbacteriaceae</taxon>
        <taxon>Leifsonia</taxon>
    </lineage>
</organism>
<dbReference type="EMBL" id="JAAGWY010000003">
    <property type="protein sequence ID" value="NEN07198.1"/>
    <property type="molecule type" value="Genomic_DNA"/>
</dbReference>
<sequence length="191" mass="20613">MAGETVAPVRPMRVDAQRNYDRIVAVACEAFSEHGVHTSLDDIAKRAGVGAGTLYRHFPNRECLLAAALVESRQALDETAEELLVRDDAGAALDDWLIELARHLSSYDGLPDSVAEAVNDLTSPLTAPCSMMKSATARLLDRAQAAGAVRVDVLPDDLFVFASSLAWAANKSGYTRDDLRRVLSLFTAGLR</sequence>
<dbReference type="Gene3D" id="1.10.357.10">
    <property type="entry name" value="Tetracycline Repressor, domain 2"/>
    <property type="match status" value="1"/>
</dbReference>
<feature type="domain" description="HTH tetR-type" evidence="5">
    <location>
        <begin position="17"/>
        <end position="76"/>
    </location>
</feature>
<dbReference type="InterPro" id="IPR050109">
    <property type="entry name" value="HTH-type_TetR-like_transc_reg"/>
</dbReference>
<evidence type="ECO:0000313" key="7">
    <source>
        <dbReference type="Proteomes" id="UP000474967"/>
    </source>
</evidence>
<dbReference type="Pfam" id="PF00440">
    <property type="entry name" value="TetR_N"/>
    <property type="match status" value="1"/>
</dbReference>
<evidence type="ECO:0000256" key="1">
    <source>
        <dbReference type="ARBA" id="ARBA00023015"/>
    </source>
</evidence>
<reference evidence="6 7" key="1">
    <citation type="journal article" date="2014" name="J. Microbiol.">
        <title>Diaminobutyricibacter tongyongensis gen. nov., sp. nov. and Homoserinibacter gongjuensis gen. nov., sp. nov. belong to the family Microbacteriaceae.</title>
        <authorList>
            <person name="Kim S.J."/>
            <person name="Ahn J.H."/>
            <person name="Weon H.Y."/>
            <person name="Hamada M."/>
            <person name="Suzuki K."/>
            <person name="Kwon S.W."/>
        </authorList>
    </citation>
    <scope>NUCLEOTIDE SEQUENCE [LARGE SCALE GENOMIC DNA]</scope>
    <source>
        <strain evidence="6 7">NBRC 108724</strain>
    </source>
</reference>
<keyword evidence="2 4" id="KW-0238">DNA-binding</keyword>
<dbReference type="PROSITE" id="PS50977">
    <property type="entry name" value="HTH_TETR_2"/>
    <property type="match status" value="1"/>
</dbReference>
<dbReference type="PANTHER" id="PTHR30055:SF234">
    <property type="entry name" value="HTH-TYPE TRANSCRIPTIONAL REGULATOR BETI"/>
    <property type="match status" value="1"/>
</dbReference>
<dbReference type="GO" id="GO:0000976">
    <property type="term" value="F:transcription cis-regulatory region binding"/>
    <property type="evidence" value="ECO:0007669"/>
    <property type="project" value="TreeGrafter"/>
</dbReference>
<dbReference type="RefSeq" id="WP_163290641.1">
    <property type="nucleotide sequence ID" value="NZ_JAAGWY010000003.1"/>
</dbReference>
<comment type="caution">
    <text evidence="6">The sequence shown here is derived from an EMBL/GenBank/DDBJ whole genome shotgun (WGS) entry which is preliminary data.</text>
</comment>
<dbReference type="InterPro" id="IPR049445">
    <property type="entry name" value="TetR_SbtR-like_C"/>
</dbReference>
<evidence type="ECO:0000313" key="6">
    <source>
        <dbReference type="EMBL" id="NEN07198.1"/>
    </source>
</evidence>
<name>A0A6L9Y1Q3_9MICO</name>
<dbReference type="Proteomes" id="UP000474967">
    <property type="component" value="Unassembled WGS sequence"/>
</dbReference>
<dbReference type="InterPro" id="IPR009057">
    <property type="entry name" value="Homeodomain-like_sf"/>
</dbReference>
<dbReference type="GO" id="GO:0003700">
    <property type="term" value="F:DNA-binding transcription factor activity"/>
    <property type="evidence" value="ECO:0007669"/>
    <property type="project" value="TreeGrafter"/>
</dbReference>
<keyword evidence="7" id="KW-1185">Reference proteome</keyword>
<dbReference type="PANTHER" id="PTHR30055">
    <property type="entry name" value="HTH-TYPE TRANSCRIPTIONAL REGULATOR RUTR"/>
    <property type="match status" value="1"/>
</dbReference>
<evidence type="ECO:0000256" key="2">
    <source>
        <dbReference type="ARBA" id="ARBA00023125"/>
    </source>
</evidence>
<protein>
    <submittedName>
        <fullName evidence="6">TetR/AcrR family transcriptional regulator</fullName>
    </submittedName>
</protein>
<evidence type="ECO:0000259" key="5">
    <source>
        <dbReference type="PROSITE" id="PS50977"/>
    </source>
</evidence>
<dbReference type="PRINTS" id="PR00455">
    <property type="entry name" value="HTHTETR"/>
</dbReference>